<name>A0ABT0UR13_9ACTN</name>
<dbReference type="EMBL" id="JAMQAW010000026">
    <property type="protein sequence ID" value="MCM2390782.1"/>
    <property type="molecule type" value="Genomic_DNA"/>
</dbReference>
<accession>A0ABT0UR13</accession>
<gene>
    <name evidence="2" type="ORF">NBG84_21180</name>
</gene>
<reference evidence="2" key="1">
    <citation type="submission" date="2022-06" db="EMBL/GenBank/DDBJ databases">
        <title>Genome public.</title>
        <authorList>
            <person name="Sun Q."/>
        </authorList>
    </citation>
    <scope>NUCLEOTIDE SEQUENCE</scope>
    <source>
        <strain evidence="2">CWNU-1</strain>
    </source>
</reference>
<evidence type="ECO:0000256" key="1">
    <source>
        <dbReference type="SAM" id="Coils"/>
    </source>
</evidence>
<protein>
    <recommendedName>
        <fullName evidence="4">SalK</fullName>
    </recommendedName>
</protein>
<evidence type="ECO:0008006" key="4">
    <source>
        <dbReference type="Google" id="ProtNLM"/>
    </source>
</evidence>
<dbReference type="NCBIfam" id="NF047719">
    <property type="entry name" value="SCO6745_fam_HTH"/>
    <property type="match status" value="1"/>
</dbReference>
<comment type="caution">
    <text evidence="2">The sequence shown here is derived from an EMBL/GenBank/DDBJ whole genome shotgun (WGS) entry which is preliminary data.</text>
</comment>
<dbReference type="RefSeq" id="WP_250921123.1">
    <property type="nucleotide sequence ID" value="NZ_JAMQAW010000026.1"/>
</dbReference>
<organism evidence="2 3">
    <name type="scientific">Streptomyces albipurpureus</name>
    <dbReference type="NCBI Taxonomy" id="2897419"/>
    <lineage>
        <taxon>Bacteria</taxon>
        <taxon>Bacillati</taxon>
        <taxon>Actinomycetota</taxon>
        <taxon>Actinomycetes</taxon>
        <taxon>Kitasatosporales</taxon>
        <taxon>Streptomycetaceae</taxon>
        <taxon>Streptomyces</taxon>
    </lineage>
</organism>
<keyword evidence="1" id="KW-0175">Coiled coil</keyword>
<proteinExistence type="predicted"/>
<evidence type="ECO:0000313" key="3">
    <source>
        <dbReference type="Proteomes" id="UP001431429"/>
    </source>
</evidence>
<sequence>MTTTVSTKAVTSRDLWLLFEPIHSVTYFTPEGTSVFEEAGLHGFWRGYFAGRSAPLGTVGAGAATGAFCSYAPAMVAEALPSVWTQITPAEALDVRREGARAALARLLAEQEERVERAAELLAEVATAPDCAGRTLAAANAALPWPKDPLDRLWQAATILREHRGDGYVAAQTAADLDGCEVLLLRTGIDLPRSELQPYRGWTDKEWEAAGQRLQQRRLLASDGRATEDGRRLHAAIEDTTDRVAARPWADANLPLLAETLTPLADAVAKVLRFPNPVGLPDRPGR</sequence>
<evidence type="ECO:0000313" key="2">
    <source>
        <dbReference type="EMBL" id="MCM2390782.1"/>
    </source>
</evidence>
<feature type="coiled-coil region" evidence="1">
    <location>
        <begin position="90"/>
        <end position="128"/>
    </location>
</feature>
<keyword evidence="3" id="KW-1185">Reference proteome</keyword>
<dbReference type="InterPro" id="IPR054058">
    <property type="entry name" value="HTH_67"/>
</dbReference>
<dbReference type="Pfam" id="PF21863">
    <property type="entry name" value="HTH_67"/>
    <property type="match status" value="1"/>
</dbReference>
<dbReference type="Proteomes" id="UP001431429">
    <property type="component" value="Unassembled WGS sequence"/>
</dbReference>